<dbReference type="Gene3D" id="3.10.110.10">
    <property type="entry name" value="Ubiquitin Conjugating Enzyme"/>
    <property type="match status" value="1"/>
</dbReference>
<dbReference type="PANTHER" id="PTHR46116:SF18">
    <property type="entry name" value="UBIQUITIN-CONJUGATING ENZYME E2 38 ISOFORM X1"/>
    <property type="match status" value="1"/>
</dbReference>
<gene>
    <name evidence="8" type="ORF">ACH5RR_028778</name>
</gene>
<reference evidence="8 9" key="1">
    <citation type="submission" date="2024-11" db="EMBL/GenBank/DDBJ databases">
        <title>A near-complete genome assembly of Cinchona calisaya.</title>
        <authorList>
            <person name="Lian D.C."/>
            <person name="Zhao X.W."/>
            <person name="Wei L."/>
        </authorList>
    </citation>
    <scope>NUCLEOTIDE SEQUENCE [LARGE SCALE GENOMIC DNA]</scope>
    <source>
        <tissue evidence="8">Nenye</tissue>
    </source>
</reference>
<dbReference type="PROSITE" id="PS50127">
    <property type="entry name" value="UBC_2"/>
    <property type="match status" value="1"/>
</dbReference>
<dbReference type="FunFam" id="3.10.110.10:FF:000028">
    <property type="entry name" value="Probable ubiquitin-conjugating enzyme E2 23"/>
    <property type="match status" value="1"/>
</dbReference>
<feature type="region of interest" description="Disordered" evidence="6">
    <location>
        <begin position="19"/>
        <end position="119"/>
    </location>
</feature>
<keyword evidence="3" id="KW-0547">Nucleotide-binding</keyword>
<evidence type="ECO:0000259" key="7">
    <source>
        <dbReference type="PROSITE" id="PS50127"/>
    </source>
</evidence>
<feature type="compositionally biased region" description="Low complexity" evidence="6">
    <location>
        <begin position="40"/>
        <end position="55"/>
    </location>
</feature>
<sequence length="496" mass="55166">MEIETDDFSKSINGAKKLKKDEDIISKDAENQTSIAGSTSGSLSLDNVNSSNSDLSYHDDGNDEEDAIDEDDDVADEEDAIDEDDDDDVADAEDAIDEDDDVADYDDNDDYMYDDDDGDYLSMQAQFDNVDLPPGVEASVSWLQTSAMSSSKSTTSSVTTQFDAAAPSADTGTSSLVILDTYKVENITSSSSAATAESSMDGKEAEEGEDEAMRKYQVFKSFDTVQDFSDHHYINTGFHGQQPPKAWTKKIQGEWKILEKDLPDTIFVRVYEERMDLLRAVIVGPQGTPYHDGLFVFDVHFPPNYPDVPPMVYYYSGGLRLNPNLYNCGKVCLSLLNTWSGKGNEKWMPKTSTMLQVLVSIQALILNAKPFFNEPGYENTYVGVEGERRSNEYNENVFILSLKTMIYTLRRPPKHFEDLVAGHFRIHAHDILTACKAYMDGAPVGSVSKGKAPDFKAVPRTRSTEFKEAVAKMMNGLVSNFTKYGAPDCEQFRLAR</sequence>
<feature type="compositionally biased region" description="Basic and acidic residues" evidence="6">
    <location>
        <begin position="19"/>
        <end position="30"/>
    </location>
</feature>
<dbReference type="EMBL" id="JBJUIK010000012">
    <property type="protein sequence ID" value="KAL3509377.1"/>
    <property type="molecule type" value="Genomic_DNA"/>
</dbReference>
<keyword evidence="4" id="KW-0833">Ubl conjugation pathway</keyword>
<proteinExistence type="predicted"/>
<dbReference type="SMART" id="SM00212">
    <property type="entry name" value="UBCc"/>
    <property type="match status" value="1"/>
</dbReference>
<dbReference type="InterPro" id="IPR000608">
    <property type="entry name" value="UBC"/>
</dbReference>
<evidence type="ECO:0000256" key="6">
    <source>
        <dbReference type="SAM" id="MobiDB-lite"/>
    </source>
</evidence>
<dbReference type="CDD" id="cd23837">
    <property type="entry name" value="UBCc_UBE2O"/>
    <property type="match status" value="1"/>
</dbReference>
<feature type="region of interest" description="Disordered" evidence="6">
    <location>
        <begin position="190"/>
        <end position="210"/>
    </location>
</feature>
<dbReference type="GO" id="GO:0061631">
    <property type="term" value="F:ubiquitin conjugating enzyme activity"/>
    <property type="evidence" value="ECO:0007669"/>
    <property type="project" value="UniProtKB-EC"/>
</dbReference>
<feature type="compositionally biased region" description="Acidic residues" evidence="6">
    <location>
        <begin position="61"/>
        <end position="119"/>
    </location>
</feature>
<keyword evidence="9" id="KW-1185">Reference proteome</keyword>
<dbReference type="GO" id="GO:0005524">
    <property type="term" value="F:ATP binding"/>
    <property type="evidence" value="ECO:0007669"/>
    <property type="project" value="UniProtKB-KW"/>
</dbReference>
<evidence type="ECO:0000256" key="1">
    <source>
        <dbReference type="ARBA" id="ARBA00012486"/>
    </source>
</evidence>
<evidence type="ECO:0000256" key="2">
    <source>
        <dbReference type="ARBA" id="ARBA00022679"/>
    </source>
</evidence>
<accession>A0ABD2YT24</accession>
<keyword evidence="2" id="KW-0808">Transferase</keyword>
<feature type="domain" description="UBC core" evidence="7">
    <location>
        <begin position="246"/>
        <end position="406"/>
    </location>
</feature>
<evidence type="ECO:0000313" key="9">
    <source>
        <dbReference type="Proteomes" id="UP001630127"/>
    </source>
</evidence>
<dbReference type="SUPFAM" id="SSF54495">
    <property type="entry name" value="UBC-like"/>
    <property type="match status" value="1"/>
</dbReference>
<organism evidence="8 9">
    <name type="scientific">Cinchona calisaya</name>
    <dbReference type="NCBI Taxonomy" id="153742"/>
    <lineage>
        <taxon>Eukaryota</taxon>
        <taxon>Viridiplantae</taxon>
        <taxon>Streptophyta</taxon>
        <taxon>Embryophyta</taxon>
        <taxon>Tracheophyta</taxon>
        <taxon>Spermatophyta</taxon>
        <taxon>Magnoliopsida</taxon>
        <taxon>eudicotyledons</taxon>
        <taxon>Gunneridae</taxon>
        <taxon>Pentapetalae</taxon>
        <taxon>asterids</taxon>
        <taxon>lamiids</taxon>
        <taxon>Gentianales</taxon>
        <taxon>Rubiaceae</taxon>
        <taxon>Cinchonoideae</taxon>
        <taxon>Cinchoneae</taxon>
        <taxon>Cinchona</taxon>
    </lineage>
</organism>
<dbReference type="AlphaFoldDB" id="A0ABD2YT24"/>
<name>A0ABD2YT24_9GENT</name>
<evidence type="ECO:0000256" key="3">
    <source>
        <dbReference type="ARBA" id="ARBA00022741"/>
    </source>
</evidence>
<dbReference type="Pfam" id="PF00179">
    <property type="entry name" value="UQ_con"/>
    <property type="match status" value="1"/>
</dbReference>
<dbReference type="EC" id="2.3.2.23" evidence="1"/>
<evidence type="ECO:0000256" key="5">
    <source>
        <dbReference type="ARBA" id="ARBA00022840"/>
    </source>
</evidence>
<evidence type="ECO:0000256" key="4">
    <source>
        <dbReference type="ARBA" id="ARBA00022786"/>
    </source>
</evidence>
<protein>
    <recommendedName>
        <fullName evidence="1">E2 ubiquitin-conjugating enzyme</fullName>
        <ecNumber evidence="1">2.3.2.23</ecNumber>
    </recommendedName>
</protein>
<evidence type="ECO:0000313" key="8">
    <source>
        <dbReference type="EMBL" id="KAL3509377.1"/>
    </source>
</evidence>
<dbReference type="InterPro" id="IPR016135">
    <property type="entry name" value="UBQ-conjugating_enzyme/RWD"/>
</dbReference>
<dbReference type="PANTHER" id="PTHR46116">
    <property type="entry name" value="(E3-INDEPENDENT) E2 UBIQUITIN-CONJUGATING ENZYME"/>
    <property type="match status" value="1"/>
</dbReference>
<comment type="caution">
    <text evidence="8">The sequence shown here is derived from an EMBL/GenBank/DDBJ whole genome shotgun (WGS) entry which is preliminary data.</text>
</comment>
<feature type="compositionally biased region" description="Low complexity" evidence="6">
    <location>
        <begin position="190"/>
        <end position="199"/>
    </location>
</feature>
<keyword evidence="5" id="KW-0067">ATP-binding</keyword>
<dbReference type="Proteomes" id="UP001630127">
    <property type="component" value="Unassembled WGS sequence"/>
</dbReference>